<dbReference type="KEGG" id="moz:MoryE10_06020"/>
<reference evidence="2" key="1">
    <citation type="submission" date="2019-06" db="EMBL/GenBank/DDBJ databases">
        <title>Complete genome sequence of Methylogaea oryzae strain JCM16910.</title>
        <authorList>
            <person name="Asakawa S."/>
        </authorList>
    </citation>
    <scope>NUCLEOTIDE SEQUENCE</scope>
    <source>
        <strain evidence="2">E10</strain>
    </source>
</reference>
<evidence type="ECO:0000313" key="2">
    <source>
        <dbReference type="EMBL" id="BBL69996.1"/>
    </source>
</evidence>
<keyword evidence="3" id="KW-1185">Reference proteome</keyword>
<dbReference type="InterPro" id="IPR007466">
    <property type="entry name" value="Peptidyl-Arg-deiminase_porph"/>
</dbReference>
<dbReference type="PANTHER" id="PTHR31377:SF0">
    <property type="entry name" value="AGMATINE DEIMINASE-RELATED"/>
    <property type="match status" value="1"/>
</dbReference>
<accession>A0A8D4VLW6</accession>
<dbReference type="GO" id="GO:0004668">
    <property type="term" value="F:protein-arginine deiminase activity"/>
    <property type="evidence" value="ECO:0007669"/>
    <property type="project" value="InterPro"/>
</dbReference>
<gene>
    <name evidence="2" type="primary">aguA</name>
    <name evidence="2" type="ORF">MoryE10_06020</name>
</gene>
<dbReference type="Proteomes" id="UP000824988">
    <property type="component" value="Chromosome"/>
</dbReference>
<sequence length="333" mass="36608">MAWPEPGGDFGPWLPQVERNYCDAAREISRRQGLIIACRDSGHRKHIEGLLSGAADMARVIFVEFPYNDCWVRDTAPITVLSDGQPLLLDFQFNGWGGKHDCALDAQLAQNLIATGIFDGAAQEKVPMVLEGGSIEVDGRGTLLTSKRCLLNVNRNPSMTRDDIEAALTQRFGLSRVLWLDFGHVEGDDTDSHIDTLARFCSPDTIAYTACDDPEDSHYIECGLMRDQLTEFATADGKPYTLVPLPMPKAIHDEDGLRLPAGYANFLIINGAVLVPVYDDPADAVALQRLAGCFPDRDIVPIDCRPLIHQYGSLHCATMQFPQALSIAALRKP</sequence>
<evidence type="ECO:0000256" key="1">
    <source>
        <dbReference type="ARBA" id="ARBA00022801"/>
    </source>
</evidence>
<dbReference type="GO" id="GO:0009446">
    <property type="term" value="P:putrescine biosynthetic process"/>
    <property type="evidence" value="ECO:0007669"/>
    <property type="project" value="InterPro"/>
</dbReference>
<dbReference type="PANTHER" id="PTHR31377">
    <property type="entry name" value="AGMATINE DEIMINASE-RELATED"/>
    <property type="match status" value="1"/>
</dbReference>
<dbReference type="GO" id="GO:0047632">
    <property type="term" value="F:agmatine deiminase activity"/>
    <property type="evidence" value="ECO:0007669"/>
    <property type="project" value="TreeGrafter"/>
</dbReference>
<dbReference type="AlphaFoldDB" id="A0A8D4VLW6"/>
<organism evidence="2 3">
    <name type="scientific">Methylogaea oryzae</name>
    <dbReference type="NCBI Taxonomy" id="1295382"/>
    <lineage>
        <taxon>Bacteria</taxon>
        <taxon>Pseudomonadati</taxon>
        <taxon>Pseudomonadota</taxon>
        <taxon>Gammaproteobacteria</taxon>
        <taxon>Methylococcales</taxon>
        <taxon>Methylococcaceae</taxon>
        <taxon>Methylogaea</taxon>
    </lineage>
</organism>
<dbReference type="EMBL" id="AP019782">
    <property type="protein sequence ID" value="BBL69996.1"/>
    <property type="molecule type" value="Genomic_DNA"/>
</dbReference>
<keyword evidence="1" id="KW-0378">Hydrolase</keyword>
<protein>
    <submittedName>
        <fullName evidence="2">Agmatine deiminase</fullName>
    </submittedName>
</protein>
<name>A0A8D4VLW6_9GAMM</name>
<dbReference type="Pfam" id="PF04371">
    <property type="entry name" value="PAD_porph"/>
    <property type="match status" value="1"/>
</dbReference>
<evidence type="ECO:0000313" key="3">
    <source>
        <dbReference type="Proteomes" id="UP000824988"/>
    </source>
</evidence>
<proteinExistence type="predicted"/>